<dbReference type="EMBL" id="JADNYJ010000011">
    <property type="protein sequence ID" value="KAF8908516.1"/>
    <property type="molecule type" value="Genomic_DNA"/>
</dbReference>
<dbReference type="SMART" id="SM00066">
    <property type="entry name" value="GAL4"/>
    <property type="match status" value="1"/>
</dbReference>
<dbReference type="Pfam" id="PF00172">
    <property type="entry name" value="Zn_clus"/>
    <property type="match status" value="1"/>
</dbReference>
<gene>
    <name evidence="5" type="ORF">CPB84DRAFT_1766812</name>
</gene>
<feature type="region of interest" description="Disordered" evidence="3">
    <location>
        <begin position="1"/>
        <end position="20"/>
    </location>
</feature>
<feature type="domain" description="Zn(2)-C6 fungal-type" evidence="4">
    <location>
        <begin position="25"/>
        <end position="57"/>
    </location>
</feature>
<name>A0A9P5TSB1_GYMJU</name>
<dbReference type="OrthoDB" id="2269373at2759"/>
<organism evidence="5 6">
    <name type="scientific">Gymnopilus junonius</name>
    <name type="common">Spectacular rustgill mushroom</name>
    <name type="synonym">Gymnopilus spectabilis subsp. junonius</name>
    <dbReference type="NCBI Taxonomy" id="109634"/>
    <lineage>
        <taxon>Eukaryota</taxon>
        <taxon>Fungi</taxon>
        <taxon>Dikarya</taxon>
        <taxon>Basidiomycota</taxon>
        <taxon>Agaricomycotina</taxon>
        <taxon>Agaricomycetes</taxon>
        <taxon>Agaricomycetidae</taxon>
        <taxon>Agaricales</taxon>
        <taxon>Agaricineae</taxon>
        <taxon>Hymenogastraceae</taxon>
        <taxon>Gymnopilus</taxon>
    </lineage>
</organism>
<dbReference type="PROSITE" id="PS50048">
    <property type="entry name" value="ZN2_CY6_FUNGAL_2"/>
    <property type="match status" value="1"/>
</dbReference>
<evidence type="ECO:0000313" key="5">
    <source>
        <dbReference type="EMBL" id="KAF8908516.1"/>
    </source>
</evidence>
<evidence type="ECO:0000256" key="2">
    <source>
        <dbReference type="ARBA" id="ARBA00023242"/>
    </source>
</evidence>
<dbReference type="Proteomes" id="UP000724874">
    <property type="component" value="Unassembled WGS sequence"/>
</dbReference>
<dbReference type="GO" id="GO:0005634">
    <property type="term" value="C:nucleus"/>
    <property type="evidence" value="ECO:0007669"/>
    <property type="project" value="UniProtKB-SubCell"/>
</dbReference>
<evidence type="ECO:0000259" key="4">
    <source>
        <dbReference type="PROSITE" id="PS50048"/>
    </source>
</evidence>
<dbReference type="GO" id="GO:0008270">
    <property type="term" value="F:zinc ion binding"/>
    <property type="evidence" value="ECO:0007669"/>
    <property type="project" value="InterPro"/>
</dbReference>
<dbReference type="Gene3D" id="4.10.240.10">
    <property type="entry name" value="Zn(2)-C6 fungal-type DNA-binding domain"/>
    <property type="match status" value="1"/>
</dbReference>
<evidence type="ECO:0000313" key="6">
    <source>
        <dbReference type="Proteomes" id="UP000724874"/>
    </source>
</evidence>
<dbReference type="InterPro" id="IPR036864">
    <property type="entry name" value="Zn2-C6_fun-type_DNA-bd_sf"/>
</dbReference>
<accession>A0A9P5TSB1</accession>
<keyword evidence="6" id="KW-1185">Reference proteome</keyword>
<dbReference type="SUPFAM" id="SSF57701">
    <property type="entry name" value="Zn2/Cys6 DNA-binding domain"/>
    <property type="match status" value="1"/>
</dbReference>
<dbReference type="InterPro" id="IPR001138">
    <property type="entry name" value="Zn2Cys6_DnaBD"/>
</dbReference>
<dbReference type="PANTHER" id="PTHR31001">
    <property type="entry name" value="UNCHARACTERIZED TRANSCRIPTIONAL REGULATORY PROTEIN"/>
    <property type="match status" value="1"/>
</dbReference>
<feature type="compositionally biased region" description="Low complexity" evidence="3">
    <location>
        <begin position="123"/>
        <end position="139"/>
    </location>
</feature>
<dbReference type="CDD" id="cd00067">
    <property type="entry name" value="GAL4"/>
    <property type="match status" value="1"/>
</dbReference>
<dbReference type="GO" id="GO:0000981">
    <property type="term" value="F:DNA-binding transcription factor activity, RNA polymerase II-specific"/>
    <property type="evidence" value="ECO:0007669"/>
    <property type="project" value="InterPro"/>
</dbReference>
<feature type="region of interest" description="Disordered" evidence="3">
    <location>
        <begin position="90"/>
        <end position="142"/>
    </location>
</feature>
<keyword evidence="2" id="KW-0539">Nucleus</keyword>
<evidence type="ECO:0000256" key="1">
    <source>
        <dbReference type="ARBA" id="ARBA00004123"/>
    </source>
</evidence>
<dbReference type="InterPro" id="IPR050613">
    <property type="entry name" value="Sec_Metabolite_Reg"/>
</dbReference>
<evidence type="ECO:0000256" key="3">
    <source>
        <dbReference type="SAM" id="MobiDB-lite"/>
    </source>
</evidence>
<dbReference type="PROSITE" id="PS00463">
    <property type="entry name" value="ZN2_CY6_FUNGAL_1"/>
    <property type="match status" value="1"/>
</dbReference>
<comment type="caution">
    <text evidence="5">The sequence shown here is derived from an EMBL/GenBank/DDBJ whole genome shotgun (WGS) entry which is preliminary data.</text>
</comment>
<reference evidence="5" key="1">
    <citation type="submission" date="2020-11" db="EMBL/GenBank/DDBJ databases">
        <authorList>
            <consortium name="DOE Joint Genome Institute"/>
            <person name="Ahrendt S."/>
            <person name="Riley R."/>
            <person name="Andreopoulos W."/>
            <person name="LaButti K."/>
            <person name="Pangilinan J."/>
            <person name="Ruiz-duenas F.J."/>
            <person name="Barrasa J.M."/>
            <person name="Sanchez-Garcia M."/>
            <person name="Camarero S."/>
            <person name="Miyauchi S."/>
            <person name="Serrano A."/>
            <person name="Linde D."/>
            <person name="Babiker R."/>
            <person name="Drula E."/>
            <person name="Ayuso-Fernandez I."/>
            <person name="Pacheco R."/>
            <person name="Padilla G."/>
            <person name="Ferreira P."/>
            <person name="Barriuso J."/>
            <person name="Kellner H."/>
            <person name="Castanera R."/>
            <person name="Alfaro M."/>
            <person name="Ramirez L."/>
            <person name="Pisabarro A.G."/>
            <person name="Kuo A."/>
            <person name="Tritt A."/>
            <person name="Lipzen A."/>
            <person name="He G."/>
            <person name="Yan M."/>
            <person name="Ng V."/>
            <person name="Cullen D."/>
            <person name="Martin F."/>
            <person name="Rosso M.-N."/>
            <person name="Henrissat B."/>
            <person name="Hibbett D."/>
            <person name="Martinez A.T."/>
            <person name="Grigoriev I.V."/>
        </authorList>
    </citation>
    <scope>NUCLEOTIDE SEQUENCE</scope>
    <source>
        <strain evidence="5">AH 44721</strain>
    </source>
</reference>
<comment type="subcellular location">
    <subcellularLocation>
        <location evidence="1">Nucleus</location>
    </subcellularLocation>
</comment>
<proteinExistence type="predicted"/>
<sequence length="315" mass="35070">MGYENSKAATELDHRKRPRNRTTQSCLSCHAAKRMCDRKRPACSRCIQLGQTGYCAYEVDDPFQSMSADDETSRLLKRVAELEEVVRELKNKPRPHPRWLRDSSFAPANIGEGTDPLENQRAPPLSTNTSSSPGSSPISELGRLCDSSQADTFPSDFLNLPPSPISLSPADNYGSPQDYDLTFFMQNPVNTDVAYKQLSGGGPSLGHCGCMFDPATYQAMLELSLRLRKASDVLGHSPTHRFGEGFCHLHQRILELDLLSMNTLGSPIFFNSHTMSQEINQGPSSGHPRFWDLPPNLPYSGDGLDTFMSWKPHRH</sequence>
<dbReference type="PANTHER" id="PTHR31001:SF81">
    <property type="entry name" value="ZN(II)2CYS6 TRANSCRIPTION FACTOR"/>
    <property type="match status" value="1"/>
</dbReference>
<protein>
    <recommendedName>
        <fullName evidence="4">Zn(2)-C6 fungal-type domain-containing protein</fullName>
    </recommendedName>
</protein>
<dbReference type="AlphaFoldDB" id="A0A9P5TSB1"/>